<keyword evidence="1" id="KW-0812">Transmembrane</keyword>
<protein>
    <submittedName>
        <fullName evidence="2">Uncharacterized protein</fullName>
    </submittedName>
</protein>
<accession>A0A179DCM7</accession>
<evidence type="ECO:0000313" key="2">
    <source>
        <dbReference type="EMBL" id="OAQ38728.1"/>
    </source>
</evidence>
<feature type="transmembrane region" description="Helical" evidence="1">
    <location>
        <begin position="139"/>
        <end position="159"/>
    </location>
</feature>
<dbReference type="EMBL" id="LWHJ01000029">
    <property type="protein sequence ID" value="OAQ38728.1"/>
    <property type="molecule type" value="Genomic_DNA"/>
</dbReference>
<evidence type="ECO:0000313" key="3">
    <source>
        <dbReference type="Proteomes" id="UP000078459"/>
    </source>
</evidence>
<dbReference type="AlphaFoldDB" id="A0A179DCM7"/>
<name>A0A179DCM7_9SPHI</name>
<comment type="caution">
    <text evidence="2">The sequence shown here is derived from an EMBL/GenBank/DDBJ whole genome shotgun (WGS) entry which is preliminary data.</text>
</comment>
<dbReference type="STRING" id="1826909.A5893_11805"/>
<sequence>MKDEELRIWDYIDGLSSEDERTNVEQLIRTDLVFKAKYEELLAANSDFDLIGLDAPSMVFTNKVMHQIYLEAKPLSAKAKTDKKIIYLIAGLFGLMMVACIMVGINQIDWSINNSTPFSIMPKNGLNLKSFSGEISNGFINKFFYGFLMFDMIVGLMFLDKLMRKKSPSF</sequence>
<dbReference type="Proteomes" id="UP000078459">
    <property type="component" value="Unassembled WGS sequence"/>
</dbReference>
<feature type="transmembrane region" description="Helical" evidence="1">
    <location>
        <begin position="85"/>
        <end position="105"/>
    </location>
</feature>
<gene>
    <name evidence="2" type="ORF">A5893_11805</name>
</gene>
<proteinExistence type="predicted"/>
<keyword evidence="3" id="KW-1185">Reference proteome</keyword>
<evidence type="ECO:0000256" key="1">
    <source>
        <dbReference type="SAM" id="Phobius"/>
    </source>
</evidence>
<reference evidence="2 3" key="1">
    <citation type="submission" date="2016-04" db="EMBL/GenBank/DDBJ databases">
        <authorList>
            <person name="Evans L.H."/>
            <person name="Alamgir A."/>
            <person name="Owens N."/>
            <person name="Weber N.D."/>
            <person name="Virtaneva K."/>
            <person name="Barbian K."/>
            <person name="Babar A."/>
            <person name="Rosenke K."/>
        </authorList>
    </citation>
    <scope>NUCLEOTIDE SEQUENCE [LARGE SCALE GENOMIC DNA]</scope>
    <source>
        <strain evidence="2 3">CCM 8644</strain>
    </source>
</reference>
<keyword evidence="1" id="KW-0472">Membrane</keyword>
<reference evidence="2 3" key="2">
    <citation type="submission" date="2016-06" db="EMBL/GenBank/DDBJ databases">
        <title>Pedobacter psychrophilus sp. nov., isolated from Antarctic fragmentary rock.</title>
        <authorList>
            <person name="Svec P."/>
        </authorList>
    </citation>
    <scope>NUCLEOTIDE SEQUENCE [LARGE SCALE GENOMIC DNA]</scope>
    <source>
        <strain evidence="2 3">CCM 8644</strain>
    </source>
</reference>
<keyword evidence="1" id="KW-1133">Transmembrane helix</keyword>
<dbReference type="OrthoDB" id="796197at2"/>
<dbReference type="RefSeq" id="WP_068822880.1">
    <property type="nucleotide sequence ID" value="NZ_LWHJ01000029.1"/>
</dbReference>
<organism evidence="2 3">
    <name type="scientific">Pedobacter psychrophilus</name>
    <dbReference type="NCBI Taxonomy" id="1826909"/>
    <lineage>
        <taxon>Bacteria</taxon>
        <taxon>Pseudomonadati</taxon>
        <taxon>Bacteroidota</taxon>
        <taxon>Sphingobacteriia</taxon>
        <taxon>Sphingobacteriales</taxon>
        <taxon>Sphingobacteriaceae</taxon>
        <taxon>Pedobacter</taxon>
    </lineage>
</organism>